<feature type="coiled-coil region" evidence="3">
    <location>
        <begin position="28"/>
        <end position="55"/>
    </location>
</feature>
<dbReference type="KEGG" id="ccal:108632762"/>
<comment type="similarity">
    <text evidence="1 2">Belongs to the small heat shock protein (HSP20) family.</text>
</comment>
<protein>
    <submittedName>
        <fullName evidence="7">Heat shock protein beta-1 isoform X1</fullName>
    </submittedName>
</protein>
<evidence type="ECO:0000259" key="5">
    <source>
        <dbReference type="PROSITE" id="PS01031"/>
    </source>
</evidence>
<dbReference type="PANTHER" id="PTHR45640:SF26">
    <property type="entry name" value="RE23625P"/>
    <property type="match status" value="1"/>
</dbReference>
<dbReference type="PRINTS" id="PR00299">
    <property type="entry name" value="ACRYSTALLIN"/>
</dbReference>
<accession>A0AAJ7NFS5</accession>
<dbReference type="GO" id="GO:0005634">
    <property type="term" value="C:nucleus"/>
    <property type="evidence" value="ECO:0007669"/>
    <property type="project" value="TreeGrafter"/>
</dbReference>
<gene>
    <name evidence="7" type="primary">LOC108632762</name>
</gene>
<dbReference type="SUPFAM" id="SSF49764">
    <property type="entry name" value="HSP20-like chaperones"/>
    <property type="match status" value="1"/>
</dbReference>
<feature type="domain" description="SHSP" evidence="5">
    <location>
        <begin position="122"/>
        <end position="229"/>
    </location>
</feature>
<name>A0AAJ7NFS5_9HYME</name>
<dbReference type="PROSITE" id="PS01031">
    <property type="entry name" value="SHSP"/>
    <property type="match status" value="1"/>
</dbReference>
<dbReference type="InterPro" id="IPR001436">
    <property type="entry name" value="Alpha-crystallin/sHSP_animal"/>
</dbReference>
<evidence type="ECO:0000313" key="7">
    <source>
        <dbReference type="RefSeq" id="XP_017893021.1"/>
    </source>
</evidence>
<dbReference type="GO" id="GO:0051082">
    <property type="term" value="F:unfolded protein binding"/>
    <property type="evidence" value="ECO:0007669"/>
    <property type="project" value="TreeGrafter"/>
</dbReference>
<keyword evidence="3" id="KW-0175">Coiled coil</keyword>
<evidence type="ECO:0000256" key="3">
    <source>
        <dbReference type="SAM" id="Coils"/>
    </source>
</evidence>
<dbReference type="RefSeq" id="XP_017893021.1">
    <property type="nucleotide sequence ID" value="XM_018037532.2"/>
</dbReference>
<dbReference type="GeneID" id="108632762"/>
<dbReference type="GO" id="GO:0009408">
    <property type="term" value="P:response to heat"/>
    <property type="evidence" value="ECO:0007669"/>
    <property type="project" value="TreeGrafter"/>
</dbReference>
<dbReference type="Proteomes" id="UP000694925">
    <property type="component" value="Unplaced"/>
</dbReference>
<dbReference type="InterPro" id="IPR008978">
    <property type="entry name" value="HSP20-like_chaperone"/>
</dbReference>
<dbReference type="CDD" id="cd06526">
    <property type="entry name" value="metazoan_ACD"/>
    <property type="match status" value="1"/>
</dbReference>
<dbReference type="Gene3D" id="2.60.40.790">
    <property type="match status" value="1"/>
</dbReference>
<evidence type="ECO:0000256" key="2">
    <source>
        <dbReference type="RuleBase" id="RU003616"/>
    </source>
</evidence>
<evidence type="ECO:0000256" key="1">
    <source>
        <dbReference type="PROSITE-ProRule" id="PRU00285"/>
    </source>
</evidence>
<reference evidence="7" key="1">
    <citation type="submission" date="2025-08" db="UniProtKB">
        <authorList>
            <consortium name="RefSeq"/>
        </authorList>
    </citation>
    <scope>IDENTIFICATION</scope>
    <source>
        <tissue evidence="7">Whole body</tissue>
    </source>
</reference>
<organism evidence="6 7">
    <name type="scientific">Ceratina calcarata</name>
    <dbReference type="NCBI Taxonomy" id="156304"/>
    <lineage>
        <taxon>Eukaryota</taxon>
        <taxon>Metazoa</taxon>
        <taxon>Ecdysozoa</taxon>
        <taxon>Arthropoda</taxon>
        <taxon>Hexapoda</taxon>
        <taxon>Insecta</taxon>
        <taxon>Pterygota</taxon>
        <taxon>Neoptera</taxon>
        <taxon>Endopterygota</taxon>
        <taxon>Hymenoptera</taxon>
        <taxon>Apocrita</taxon>
        <taxon>Aculeata</taxon>
        <taxon>Apoidea</taxon>
        <taxon>Anthophila</taxon>
        <taxon>Apidae</taxon>
        <taxon>Ceratina</taxon>
        <taxon>Zadontomerus</taxon>
    </lineage>
</organism>
<feature type="compositionally biased region" description="Low complexity" evidence="4">
    <location>
        <begin position="99"/>
        <end position="121"/>
    </location>
</feature>
<keyword evidence="7" id="KW-0346">Stress response</keyword>
<keyword evidence="6" id="KW-1185">Reference proteome</keyword>
<dbReference type="GO" id="GO:0005737">
    <property type="term" value="C:cytoplasm"/>
    <property type="evidence" value="ECO:0007669"/>
    <property type="project" value="TreeGrafter"/>
</dbReference>
<feature type="region of interest" description="Disordered" evidence="4">
    <location>
        <begin position="56"/>
        <end position="130"/>
    </location>
</feature>
<proteinExistence type="inferred from homology"/>
<evidence type="ECO:0000313" key="6">
    <source>
        <dbReference type="Proteomes" id="UP000694925"/>
    </source>
</evidence>
<dbReference type="GO" id="GO:0042026">
    <property type="term" value="P:protein refolding"/>
    <property type="evidence" value="ECO:0007669"/>
    <property type="project" value="TreeGrafter"/>
</dbReference>
<dbReference type="Pfam" id="PF00011">
    <property type="entry name" value="HSP20"/>
    <property type="match status" value="1"/>
</dbReference>
<evidence type="ECO:0000256" key="4">
    <source>
        <dbReference type="SAM" id="MobiDB-lite"/>
    </source>
</evidence>
<dbReference type="PANTHER" id="PTHR45640">
    <property type="entry name" value="HEAT SHOCK PROTEIN HSP-12.2-RELATED"/>
    <property type="match status" value="1"/>
</dbReference>
<dbReference type="AlphaFoldDB" id="A0AAJ7NFS5"/>
<sequence length="229" mass="25745">MADSGIKRNVPIKLGDFSVIDTEFANIRERFDAEMRKMEDEMSRFRSELMNRESNNFFKSTTSRHHTSSSEHRTSTTSKTGGWDKVDPVAPPKRSAFDSFKSTTTQSTQQNSSSLSPQQDSAWLDGLNSPLIQDEGDGKMLKLRFDVSQYTPEEIVVKTVDNKLLVHAKHEEKTESKSVYREYNREFLLPKGTNPESIKSSLSKDGVLTVEAPLPAIGTGEKLIPIAQQ</sequence>
<dbReference type="InterPro" id="IPR002068">
    <property type="entry name" value="A-crystallin/Hsp20_dom"/>
</dbReference>